<evidence type="ECO:0000256" key="3">
    <source>
        <dbReference type="ARBA" id="ARBA00022884"/>
    </source>
</evidence>
<evidence type="ECO:0000313" key="9">
    <source>
        <dbReference type="Proteomes" id="UP000782312"/>
    </source>
</evidence>
<dbReference type="NCBIfam" id="TIGR01951">
    <property type="entry name" value="nusB"/>
    <property type="match status" value="1"/>
</dbReference>
<dbReference type="HAMAP" id="MF_00073">
    <property type="entry name" value="NusB"/>
    <property type="match status" value="1"/>
</dbReference>
<evidence type="ECO:0000256" key="5">
    <source>
        <dbReference type="ARBA" id="ARBA00023163"/>
    </source>
</evidence>
<dbReference type="GO" id="GO:0005829">
    <property type="term" value="C:cytosol"/>
    <property type="evidence" value="ECO:0007669"/>
    <property type="project" value="TreeGrafter"/>
</dbReference>
<organism evidence="8 9">
    <name type="scientific">Tectimicrobiota bacterium</name>
    <dbReference type="NCBI Taxonomy" id="2528274"/>
    <lineage>
        <taxon>Bacteria</taxon>
        <taxon>Pseudomonadati</taxon>
        <taxon>Nitrospinota/Tectimicrobiota group</taxon>
        <taxon>Candidatus Tectimicrobiota</taxon>
    </lineage>
</organism>
<evidence type="ECO:0000256" key="4">
    <source>
        <dbReference type="ARBA" id="ARBA00023015"/>
    </source>
</evidence>
<dbReference type="PANTHER" id="PTHR11078">
    <property type="entry name" value="N UTILIZATION SUBSTANCE PROTEIN B-RELATED"/>
    <property type="match status" value="1"/>
</dbReference>
<protein>
    <recommendedName>
        <fullName evidence="6">Transcription antitermination protein NusB</fullName>
    </recommendedName>
    <alternativeName>
        <fullName evidence="6">Antitermination factor NusB</fullName>
    </alternativeName>
</protein>
<keyword evidence="3 6" id="KW-0694">RNA-binding</keyword>
<evidence type="ECO:0000256" key="1">
    <source>
        <dbReference type="ARBA" id="ARBA00005952"/>
    </source>
</evidence>
<dbReference type="AlphaFoldDB" id="A0A932MRJ3"/>
<keyword evidence="5 6" id="KW-0804">Transcription</keyword>
<dbReference type="GO" id="GO:0006353">
    <property type="term" value="P:DNA-templated transcription termination"/>
    <property type="evidence" value="ECO:0007669"/>
    <property type="project" value="UniProtKB-UniRule"/>
</dbReference>
<dbReference type="EMBL" id="JACPUR010000038">
    <property type="protein sequence ID" value="MBI3129116.1"/>
    <property type="molecule type" value="Genomic_DNA"/>
</dbReference>
<gene>
    <name evidence="6 8" type="primary">nusB</name>
    <name evidence="8" type="ORF">HYZ11_16035</name>
</gene>
<accession>A0A932MRJ3</accession>
<dbReference type="InterPro" id="IPR035926">
    <property type="entry name" value="NusB-like_sf"/>
</dbReference>
<comment type="function">
    <text evidence="6">Involved in transcription antitermination. Required for transcription of ribosomal RNA (rRNA) genes. Binds specifically to the boxA antiterminator sequence of the ribosomal RNA (rrn) operons.</text>
</comment>
<keyword evidence="4 6" id="KW-0805">Transcription regulation</keyword>
<dbReference type="SUPFAM" id="SSF48013">
    <property type="entry name" value="NusB-like"/>
    <property type="match status" value="1"/>
</dbReference>
<keyword evidence="2 6" id="KW-0889">Transcription antitermination</keyword>
<evidence type="ECO:0000256" key="2">
    <source>
        <dbReference type="ARBA" id="ARBA00022814"/>
    </source>
</evidence>
<dbReference type="Proteomes" id="UP000782312">
    <property type="component" value="Unassembled WGS sequence"/>
</dbReference>
<dbReference type="InterPro" id="IPR011605">
    <property type="entry name" value="NusB_fam"/>
</dbReference>
<dbReference type="Gene3D" id="1.10.940.10">
    <property type="entry name" value="NusB-like"/>
    <property type="match status" value="1"/>
</dbReference>
<feature type="domain" description="NusB/RsmB/TIM44" evidence="7">
    <location>
        <begin position="7"/>
        <end position="131"/>
    </location>
</feature>
<name>A0A932MRJ3_UNCTE</name>
<evidence type="ECO:0000313" key="8">
    <source>
        <dbReference type="EMBL" id="MBI3129116.1"/>
    </source>
</evidence>
<dbReference type="GO" id="GO:0031564">
    <property type="term" value="P:transcription antitermination"/>
    <property type="evidence" value="ECO:0007669"/>
    <property type="project" value="UniProtKB-KW"/>
</dbReference>
<evidence type="ECO:0000259" key="7">
    <source>
        <dbReference type="Pfam" id="PF01029"/>
    </source>
</evidence>
<reference evidence="8" key="1">
    <citation type="submission" date="2020-07" db="EMBL/GenBank/DDBJ databases">
        <title>Huge and variable diversity of episymbiotic CPR bacteria and DPANN archaea in groundwater ecosystems.</title>
        <authorList>
            <person name="He C.Y."/>
            <person name="Keren R."/>
            <person name="Whittaker M."/>
            <person name="Farag I.F."/>
            <person name="Doudna J."/>
            <person name="Cate J.H.D."/>
            <person name="Banfield J.F."/>
        </authorList>
    </citation>
    <scope>NUCLEOTIDE SEQUENCE</scope>
    <source>
        <strain evidence="8">NC_groundwater_763_Ag_S-0.2um_68_21</strain>
    </source>
</reference>
<dbReference type="GO" id="GO:0003723">
    <property type="term" value="F:RNA binding"/>
    <property type="evidence" value="ECO:0007669"/>
    <property type="project" value="UniProtKB-UniRule"/>
</dbReference>
<evidence type="ECO:0000256" key="6">
    <source>
        <dbReference type="HAMAP-Rule" id="MF_00073"/>
    </source>
</evidence>
<comment type="similarity">
    <text evidence="1 6">Belongs to the NusB family.</text>
</comment>
<dbReference type="PANTHER" id="PTHR11078:SF3">
    <property type="entry name" value="ANTITERMINATION NUSB DOMAIN-CONTAINING PROTEIN"/>
    <property type="match status" value="1"/>
</dbReference>
<sequence>MGGRRAGREMAFHLLYHLDRVEGNPDEELANFFRLNADREDDRDFAERLARKLLENRQEIDRILSDLSKRWTLHRMDAVTRCLLRLGACEILYFPETPPQVAIDEAVDLAKQYGPETSAGFVNAVLDRLLREQTLA</sequence>
<dbReference type="Pfam" id="PF01029">
    <property type="entry name" value="NusB"/>
    <property type="match status" value="1"/>
</dbReference>
<comment type="caution">
    <text evidence="8">The sequence shown here is derived from an EMBL/GenBank/DDBJ whole genome shotgun (WGS) entry which is preliminary data.</text>
</comment>
<dbReference type="InterPro" id="IPR006027">
    <property type="entry name" value="NusB_RsmB_TIM44"/>
</dbReference>
<proteinExistence type="inferred from homology"/>